<dbReference type="GO" id="GO:0009116">
    <property type="term" value="P:nucleoside metabolic process"/>
    <property type="evidence" value="ECO:0007669"/>
    <property type="project" value="InterPro"/>
</dbReference>
<organism evidence="5">
    <name type="scientific">hydrothermal vent metagenome</name>
    <dbReference type="NCBI Taxonomy" id="652676"/>
    <lineage>
        <taxon>unclassified sequences</taxon>
        <taxon>metagenomes</taxon>
        <taxon>ecological metagenomes</taxon>
    </lineage>
</organism>
<proteinExistence type="inferred from homology"/>
<evidence type="ECO:0000256" key="2">
    <source>
        <dbReference type="ARBA" id="ARBA00023002"/>
    </source>
</evidence>
<dbReference type="InterPro" id="IPR049315">
    <property type="entry name" value="GDC-P_N"/>
</dbReference>
<protein>
    <recommendedName>
        <fullName evidence="1">glycine dehydrogenase (aminomethyl-transferring)</fullName>
        <ecNumber evidence="1">1.4.4.2</ecNumber>
    </recommendedName>
</protein>
<keyword evidence="2 5" id="KW-0560">Oxidoreductase</keyword>
<dbReference type="PIRSF" id="PIRSF006815">
    <property type="entry name" value="GcvPA"/>
    <property type="match status" value="1"/>
</dbReference>
<reference evidence="5" key="1">
    <citation type="submission" date="2018-06" db="EMBL/GenBank/DDBJ databases">
        <authorList>
            <person name="Zhirakovskaya E."/>
        </authorList>
    </citation>
    <scope>NUCLEOTIDE SEQUENCE</scope>
</reference>
<evidence type="ECO:0000256" key="1">
    <source>
        <dbReference type="ARBA" id="ARBA00012134"/>
    </source>
</evidence>
<dbReference type="GO" id="GO:0004375">
    <property type="term" value="F:glycine dehydrogenase (decarboxylating) activity"/>
    <property type="evidence" value="ECO:0007669"/>
    <property type="project" value="UniProtKB-EC"/>
</dbReference>
<dbReference type="PANTHER" id="PTHR42806:SF1">
    <property type="entry name" value="GLYCINE DEHYDROGENASE (DECARBOXYLATING)"/>
    <property type="match status" value="1"/>
</dbReference>
<dbReference type="InterPro" id="IPR015421">
    <property type="entry name" value="PyrdxlP-dep_Trfase_major"/>
</dbReference>
<accession>A0A3B1CI08</accession>
<dbReference type="EC" id="1.4.4.2" evidence="1"/>
<dbReference type="InterPro" id="IPR015424">
    <property type="entry name" value="PyrdxlP-dep_Trfase"/>
</dbReference>
<dbReference type="InterPro" id="IPR020581">
    <property type="entry name" value="GDC_P"/>
</dbReference>
<feature type="domain" description="Glycine cleavage system P-protein N-terminal" evidence="4">
    <location>
        <begin position="1"/>
        <end position="444"/>
    </location>
</feature>
<name>A0A3B1CI08_9ZZZZ</name>
<evidence type="ECO:0000313" key="5">
    <source>
        <dbReference type="EMBL" id="VAX23608.1"/>
    </source>
</evidence>
<dbReference type="InterPro" id="IPR015422">
    <property type="entry name" value="PyrdxlP-dep_Trfase_small"/>
</dbReference>
<dbReference type="InterPro" id="IPR023010">
    <property type="entry name" value="GcvPA"/>
</dbReference>
<dbReference type="Gene3D" id="3.40.640.10">
    <property type="entry name" value="Type I PLP-dependent aspartate aminotransferase-like (Major domain)"/>
    <property type="match status" value="1"/>
</dbReference>
<gene>
    <name evidence="5" type="ORF">MNBD_NITROSPINAE02-938</name>
</gene>
<dbReference type="GO" id="GO:0006546">
    <property type="term" value="P:glycine catabolic process"/>
    <property type="evidence" value="ECO:0007669"/>
    <property type="project" value="InterPro"/>
</dbReference>
<dbReference type="NCBIfam" id="NF001696">
    <property type="entry name" value="PRK00451.1"/>
    <property type="match status" value="1"/>
</dbReference>
<sequence>MRFIPLTPSDRQEMLEVIGVSSVDDLFEDIPSNVRLTGLLDLPGPMAEPALLEHFESLASRNNHFRAHKCFLGAGAYAHHVPSSVDQLIMRSELFTAYTPYQPEVSQGTLMAIYEFQTYVAALFGTDIANASMYDGASSLAEAVIMAQRITKRKKTVISNLVHPNWREVTKSYTRYSGAIIEIADGQKEGVTTAQSLAAMVNEETASVVIQHPNFFGNIEDLKAIREVCDEAGAMMIAAVAEPMALGLLEGPGKLGADIVVGEGRSFGNSISYGGPALGLFSTKDKFARQMPGRLVGKTRDVDGKEGYVLTLSTREQHIRRERATSNICSNQALCATAAAIHLSLLGKTGLKKIGIRNLSAMKYLIEKVSGLKGFEKAFGQKHFNEAVALTPVAPAVINERLAREGIVGGLDLSGYYPTMAPAILFCATEIHSKEDIDRMVKILSEFES</sequence>
<dbReference type="SUPFAM" id="SSF53383">
    <property type="entry name" value="PLP-dependent transferases"/>
    <property type="match status" value="1"/>
</dbReference>
<dbReference type="CDD" id="cd00613">
    <property type="entry name" value="GDC-P"/>
    <property type="match status" value="1"/>
</dbReference>
<dbReference type="Pfam" id="PF02347">
    <property type="entry name" value="GDC-P"/>
    <property type="match status" value="1"/>
</dbReference>
<dbReference type="AlphaFoldDB" id="A0A3B1CI08"/>
<dbReference type="HAMAP" id="MF_00712">
    <property type="entry name" value="GcvPA"/>
    <property type="match status" value="1"/>
</dbReference>
<dbReference type="Gene3D" id="3.90.1150.10">
    <property type="entry name" value="Aspartate Aminotransferase, domain 1"/>
    <property type="match status" value="1"/>
</dbReference>
<dbReference type="PANTHER" id="PTHR42806">
    <property type="entry name" value="GLYCINE CLEAVAGE SYSTEM P-PROTEIN"/>
    <property type="match status" value="1"/>
</dbReference>
<dbReference type="EMBL" id="UOGE01000087">
    <property type="protein sequence ID" value="VAX23608.1"/>
    <property type="molecule type" value="Genomic_DNA"/>
</dbReference>
<comment type="catalytic activity">
    <reaction evidence="3">
        <text>N(6)-[(R)-lipoyl]-L-lysyl-[glycine-cleavage complex H protein] + glycine + H(+) = N(6)-[(R)-S(8)-aminomethyldihydrolipoyl]-L-lysyl-[glycine-cleavage complex H protein] + CO2</text>
        <dbReference type="Rhea" id="RHEA:24304"/>
        <dbReference type="Rhea" id="RHEA-COMP:10494"/>
        <dbReference type="Rhea" id="RHEA-COMP:10495"/>
        <dbReference type="ChEBI" id="CHEBI:15378"/>
        <dbReference type="ChEBI" id="CHEBI:16526"/>
        <dbReference type="ChEBI" id="CHEBI:57305"/>
        <dbReference type="ChEBI" id="CHEBI:83099"/>
        <dbReference type="ChEBI" id="CHEBI:83143"/>
        <dbReference type="EC" id="1.4.4.2"/>
    </reaction>
</comment>
<evidence type="ECO:0000256" key="3">
    <source>
        <dbReference type="ARBA" id="ARBA00049026"/>
    </source>
</evidence>
<evidence type="ECO:0000259" key="4">
    <source>
        <dbReference type="Pfam" id="PF02347"/>
    </source>
</evidence>